<name>A0A8R1XVD8_ONCVO</name>
<dbReference type="EMBL" id="CMVM020000134">
    <property type="status" value="NOT_ANNOTATED_CDS"/>
    <property type="molecule type" value="Genomic_DNA"/>
</dbReference>
<accession>A0A8R1XVD8</accession>
<evidence type="ECO:0000313" key="2">
    <source>
        <dbReference type="Proteomes" id="UP000024404"/>
    </source>
</evidence>
<dbReference type="AlphaFoldDB" id="A0A8R1XVD8"/>
<dbReference type="Proteomes" id="UP000024404">
    <property type="component" value="Unassembled WGS sequence"/>
</dbReference>
<evidence type="ECO:0008006" key="3">
    <source>
        <dbReference type="Google" id="ProtNLM"/>
    </source>
</evidence>
<sequence length="98" mass="11716">MQIFLINMPKIMLIIDHAMRWKVDVMTLMWNAVFQQYPEMRLISSDFDQSSGRLKNEAVRVAKYVGFDLIPDRCGDERYDGRIIISLRQNRKENRKLH</sequence>
<dbReference type="EnsemblMetazoa" id="OVOC4510.1">
    <property type="protein sequence ID" value="OVOC4510.1"/>
    <property type="gene ID" value="WBGene00241319"/>
</dbReference>
<reference evidence="2" key="1">
    <citation type="submission" date="2013-10" db="EMBL/GenBank/DDBJ databases">
        <title>Genome sequencing of Onchocerca volvulus.</title>
        <authorList>
            <person name="Cotton J."/>
            <person name="Tsai J."/>
            <person name="Stanley E."/>
            <person name="Tracey A."/>
            <person name="Holroyd N."/>
            <person name="Lustigman S."/>
            <person name="Berriman M."/>
        </authorList>
    </citation>
    <scope>NUCLEOTIDE SEQUENCE</scope>
</reference>
<proteinExistence type="predicted"/>
<evidence type="ECO:0000313" key="1">
    <source>
        <dbReference type="EnsemblMetazoa" id="OVOC4510.1"/>
    </source>
</evidence>
<keyword evidence="2" id="KW-1185">Reference proteome</keyword>
<reference evidence="1" key="2">
    <citation type="submission" date="2022-06" db="UniProtKB">
        <authorList>
            <consortium name="EnsemblMetazoa"/>
        </authorList>
    </citation>
    <scope>IDENTIFICATION</scope>
</reference>
<organism evidence="1 2">
    <name type="scientific">Onchocerca volvulus</name>
    <dbReference type="NCBI Taxonomy" id="6282"/>
    <lineage>
        <taxon>Eukaryota</taxon>
        <taxon>Metazoa</taxon>
        <taxon>Ecdysozoa</taxon>
        <taxon>Nematoda</taxon>
        <taxon>Chromadorea</taxon>
        <taxon>Rhabditida</taxon>
        <taxon>Spirurina</taxon>
        <taxon>Spiruromorpha</taxon>
        <taxon>Filarioidea</taxon>
        <taxon>Onchocercidae</taxon>
        <taxon>Onchocerca</taxon>
    </lineage>
</organism>
<protein>
    <recommendedName>
        <fullName evidence="3">Protein-tyrosine sulfotransferase</fullName>
    </recommendedName>
</protein>